<evidence type="ECO:0000256" key="17">
    <source>
        <dbReference type="ARBA" id="ARBA00031942"/>
    </source>
</evidence>
<evidence type="ECO:0000256" key="9">
    <source>
        <dbReference type="ARBA" id="ARBA00022741"/>
    </source>
</evidence>
<dbReference type="SUPFAM" id="SSF50249">
    <property type="entry name" value="Nucleic acid-binding proteins"/>
    <property type="match status" value="1"/>
</dbReference>
<dbReference type="InterPro" id="IPR001357">
    <property type="entry name" value="BRCT_dom"/>
</dbReference>
<keyword evidence="7" id="KW-0479">Metal-binding</keyword>
<evidence type="ECO:0000256" key="11">
    <source>
        <dbReference type="ARBA" id="ARBA00022840"/>
    </source>
</evidence>
<dbReference type="GO" id="GO:0003677">
    <property type="term" value="F:DNA binding"/>
    <property type="evidence" value="ECO:0007669"/>
    <property type="project" value="InterPro"/>
</dbReference>
<dbReference type="InterPro" id="IPR029710">
    <property type="entry name" value="LIG4"/>
</dbReference>
<evidence type="ECO:0000256" key="16">
    <source>
        <dbReference type="ARBA" id="ARBA00030676"/>
    </source>
</evidence>
<evidence type="ECO:0000256" key="3">
    <source>
        <dbReference type="ARBA" id="ARBA00007572"/>
    </source>
</evidence>
<keyword evidence="6" id="KW-0436">Ligase</keyword>
<dbReference type="OrthoDB" id="151490at2759"/>
<dbReference type="Gene3D" id="2.40.50.140">
    <property type="entry name" value="Nucleic acid-binding proteins"/>
    <property type="match status" value="1"/>
</dbReference>
<reference evidence="22 23" key="1">
    <citation type="journal article" date="2018" name="Elife">
        <title>Firefly genomes illuminate parallel origins of bioluminescence in beetles.</title>
        <authorList>
            <person name="Fallon T.R."/>
            <person name="Lower S.E."/>
            <person name="Chang C.H."/>
            <person name="Bessho-Uehara M."/>
            <person name="Martin G.J."/>
            <person name="Bewick A.J."/>
            <person name="Behringer M."/>
            <person name="Debat H.J."/>
            <person name="Wong I."/>
            <person name="Day J.C."/>
            <person name="Suvorov A."/>
            <person name="Silva C.J."/>
            <person name="Stanger-Hall K.F."/>
            <person name="Hall D.W."/>
            <person name="Schmitz R.J."/>
            <person name="Nelson D.R."/>
            <person name="Lewis S.M."/>
            <person name="Shigenobu S."/>
            <person name="Bybee S.M."/>
            <person name="Larracuente A.M."/>
            <person name="Oba Y."/>
            <person name="Weng J.K."/>
        </authorList>
    </citation>
    <scope>NUCLEOTIDE SEQUENCE [LARGE SCALE GENOMIC DNA]</scope>
    <source>
        <strain evidence="22">1611_PpyrPB1</strain>
        <tissue evidence="22">Whole body</tissue>
    </source>
</reference>
<dbReference type="PANTHER" id="PTHR45997:SF1">
    <property type="entry name" value="DNA LIGASE 4"/>
    <property type="match status" value="1"/>
</dbReference>
<feature type="domain" description="BRCT" evidence="21">
    <location>
        <begin position="640"/>
        <end position="730"/>
    </location>
</feature>
<comment type="catalytic activity">
    <reaction evidence="18">
        <text>ATP + (deoxyribonucleotide)n-3'-hydroxyl + 5'-phospho-(deoxyribonucleotide)m = (deoxyribonucleotide)n+m + AMP + diphosphate.</text>
        <dbReference type="EC" id="6.5.1.1"/>
    </reaction>
</comment>
<name>A0A5N4AHU4_PHOPY</name>
<evidence type="ECO:0000256" key="19">
    <source>
        <dbReference type="RuleBase" id="RU004196"/>
    </source>
</evidence>
<dbReference type="EMBL" id="VVIM01000007">
    <property type="protein sequence ID" value="KAB0796897.1"/>
    <property type="molecule type" value="Genomic_DNA"/>
</dbReference>
<evidence type="ECO:0000256" key="5">
    <source>
        <dbReference type="ARBA" id="ARBA00022073"/>
    </source>
</evidence>
<evidence type="ECO:0000259" key="21">
    <source>
        <dbReference type="PROSITE" id="PS50172"/>
    </source>
</evidence>
<dbReference type="CDD" id="cd07968">
    <property type="entry name" value="OBF_DNA_ligase_IV"/>
    <property type="match status" value="1"/>
</dbReference>
<dbReference type="Gene3D" id="3.30.470.30">
    <property type="entry name" value="DNA ligase/mRNA capping enzyme"/>
    <property type="match status" value="1"/>
</dbReference>
<evidence type="ECO:0000313" key="22">
    <source>
        <dbReference type="EMBL" id="KAB0796897.1"/>
    </source>
</evidence>
<dbReference type="InterPro" id="IPR012309">
    <property type="entry name" value="DNA_ligase_ATP-dep_C"/>
</dbReference>
<dbReference type="Pfam" id="PF04675">
    <property type="entry name" value="DNA_ligase_A_N"/>
    <property type="match status" value="1"/>
</dbReference>
<dbReference type="GO" id="GO:0003910">
    <property type="term" value="F:DNA ligase (ATP) activity"/>
    <property type="evidence" value="ECO:0007669"/>
    <property type="project" value="UniProtKB-EC"/>
</dbReference>
<evidence type="ECO:0000256" key="7">
    <source>
        <dbReference type="ARBA" id="ARBA00022723"/>
    </source>
</evidence>
<comment type="subcellular location">
    <subcellularLocation>
        <location evidence="2">Nucleus</location>
    </subcellularLocation>
</comment>
<protein>
    <recommendedName>
        <fullName evidence="5">DNA ligase 4</fullName>
        <ecNumber evidence="4">6.5.1.1</ecNumber>
    </recommendedName>
    <alternativeName>
        <fullName evidence="17">DNA ligase IV</fullName>
    </alternativeName>
    <alternativeName>
        <fullName evidence="16">Polydeoxyribonucleotide synthase [ATP] 4</fullName>
    </alternativeName>
</protein>
<evidence type="ECO:0000256" key="4">
    <source>
        <dbReference type="ARBA" id="ARBA00012727"/>
    </source>
</evidence>
<dbReference type="InterPro" id="IPR021536">
    <property type="entry name" value="DNA_ligase_IV_dom"/>
</dbReference>
<dbReference type="GO" id="GO:0005958">
    <property type="term" value="C:DNA-dependent protein kinase-DNA ligase 4 complex"/>
    <property type="evidence" value="ECO:0007669"/>
    <property type="project" value="TreeGrafter"/>
</dbReference>
<comment type="caution">
    <text evidence="22">The sequence shown here is derived from an EMBL/GenBank/DDBJ whole genome shotgun (WGS) entry which is preliminary data.</text>
</comment>
<gene>
    <name evidence="22" type="ORF">PPYR_10958</name>
</gene>
<evidence type="ECO:0000256" key="13">
    <source>
        <dbReference type="ARBA" id="ARBA00023172"/>
    </source>
</evidence>
<evidence type="ECO:0000259" key="20">
    <source>
        <dbReference type="PROSITE" id="PS50160"/>
    </source>
</evidence>
<dbReference type="Pfam" id="PF04679">
    <property type="entry name" value="DNA_ligase_A_C"/>
    <property type="match status" value="1"/>
</dbReference>
<dbReference type="Pfam" id="PF01068">
    <property type="entry name" value="DNA_ligase_A_M"/>
    <property type="match status" value="1"/>
</dbReference>
<dbReference type="GO" id="GO:0046872">
    <property type="term" value="F:metal ion binding"/>
    <property type="evidence" value="ECO:0007669"/>
    <property type="project" value="UniProtKB-KW"/>
</dbReference>
<evidence type="ECO:0000256" key="10">
    <source>
        <dbReference type="ARBA" id="ARBA00022763"/>
    </source>
</evidence>
<dbReference type="Proteomes" id="UP000327044">
    <property type="component" value="Unassembled WGS sequence"/>
</dbReference>
<dbReference type="GO" id="GO:0006297">
    <property type="term" value="P:nucleotide-excision repair, DNA gap filling"/>
    <property type="evidence" value="ECO:0007669"/>
    <property type="project" value="TreeGrafter"/>
</dbReference>
<dbReference type="Gene3D" id="1.10.3260.10">
    <property type="entry name" value="DNA ligase, ATP-dependent, N-terminal domain"/>
    <property type="match status" value="1"/>
</dbReference>
<keyword evidence="8" id="KW-0677">Repeat</keyword>
<evidence type="ECO:0000256" key="6">
    <source>
        <dbReference type="ARBA" id="ARBA00022598"/>
    </source>
</evidence>
<dbReference type="AlphaFoldDB" id="A0A5N4AHU4"/>
<feature type="domain" description="ATP-dependent DNA ligase family profile" evidence="20">
    <location>
        <begin position="348"/>
        <end position="482"/>
    </location>
</feature>
<dbReference type="EC" id="6.5.1.1" evidence="4"/>
<keyword evidence="23" id="KW-1185">Reference proteome</keyword>
<accession>A0A5N4AHU4</accession>
<dbReference type="InterPro" id="IPR036599">
    <property type="entry name" value="DNA_ligase_N_sf"/>
</dbReference>
<keyword evidence="11" id="KW-0067">ATP-binding</keyword>
<keyword evidence="12" id="KW-0460">Magnesium</keyword>
<keyword evidence="13" id="KW-0233">DNA recombination</keyword>
<dbReference type="GO" id="GO:0006310">
    <property type="term" value="P:DNA recombination"/>
    <property type="evidence" value="ECO:0007669"/>
    <property type="project" value="UniProtKB-KW"/>
</dbReference>
<dbReference type="PROSITE" id="PS50160">
    <property type="entry name" value="DNA_LIGASE_A3"/>
    <property type="match status" value="1"/>
</dbReference>
<dbReference type="SUPFAM" id="SSF52113">
    <property type="entry name" value="BRCT domain"/>
    <property type="match status" value="1"/>
</dbReference>
<dbReference type="InterPro" id="IPR012308">
    <property type="entry name" value="DNA_ligase_ATP-dep_N"/>
</dbReference>
<keyword evidence="15" id="KW-0539">Nucleus</keyword>
<dbReference type="InParanoid" id="A0A5N4AHU4"/>
<evidence type="ECO:0000256" key="8">
    <source>
        <dbReference type="ARBA" id="ARBA00022737"/>
    </source>
</evidence>
<evidence type="ECO:0000256" key="2">
    <source>
        <dbReference type="ARBA" id="ARBA00004123"/>
    </source>
</evidence>
<dbReference type="PROSITE" id="PS50172">
    <property type="entry name" value="BRCT"/>
    <property type="match status" value="1"/>
</dbReference>
<organism evidence="22 23">
    <name type="scientific">Photinus pyralis</name>
    <name type="common">Common eastern firefly</name>
    <name type="synonym">Lampyris pyralis</name>
    <dbReference type="NCBI Taxonomy" id="7054"/>
    <lineage>
        <taxon>Eukaryota</taxon>
        <taxon>Metazoa</taxon>
        <taxon>Ecdysozoa</taxon>
        <taxon>Arthropoda</taxon>
        <taxon>Hexapoda</taxon>
        <taxon>Insecta</taxon>
        <taxon>Pterygota</taxon>
        <taxon>Neoptera</taxon>
        <taxon>Endopterygota</taxon>
        <taxon>Coleoptera</taxon>
        <taxon>Polyphaga</taxon>
        <taxon>Elateriformia</taxon>
        <taxon>Elateroidea</taxon>
        <taxon>Lampyridae</taxon>
        <taxon>Lampyrinae</taxon>
        <taxon>Photinus</taxon>
    </lineage>
</organism>
<dbReference type="CDD" id="cd07903">
    <property type="entry name" value="Adenylation_DNA_ligase_IV"/>
    <property type="match status" value="1"/>
</dbReference>
<dbReference type="InterPro" id="IPR044125">
    <property type="entry name" value="Adenylation_DNA_ligase_IV"/>
</dbReference>
<evidence type="ECO:0000256" key="15">
    <source>
        <dbReference type="ARBA" id="ARBA00023242"/>
    </source>
</evidence>
<evidence type="ECO:0000256" key="1">
    <source>
        <dbReference type="ARBA" id="ARBA00001946"/>
    </source>
</evidence>
<sequence>MADSIAAHVKFSELCEVFDKTCLLKKQEKSNPLSLFIKVYKERASNLRTQYPNASTSFYPALRLILPQLERERAAYGLKEFTLAKRIIKILCLPARGGDAIRLTGFKTTGHANVKDFADAAYWILRKHFLDSSGVTIAEVNRCLDAISQLNSDNNPRGVDEELHNLFRKTNADEQKWLIRIILKDLKLGMGQDRILKLYHPDAVDLFTVNNSLSIVCDTLSDLTARLHEIEVSVFSPFRPMLSQRCDPLQFRKVFSKNPRLYIENKFDGERFQLHMENNTFKFFSRNGFDYTSTYGSNYYTGSYTPLLKNSFKQNVRNVILDGEMMGWNKRTNQFGSKGMDFDVKHLKPHNVYQPCFCIFDVIFLNDRVLSNQPLCDRLLLLDTIINPIQGVIMTSHRTEATTEQEVIDSLNRSMDREEEGIVFKDINSLYKSNDRNAGWWKMKLEYFENLMSDLDVIILGGYYGEGKGRNRVTGFLVGVSSGQNQSEDRTPTEYCSFAKIATGLSNDERKILDAKLGPHWRKKSEGNPEDFGIVWGKEKPDVWIPPNDSCVLLVRASELVRATDFSTRYTLRFPRILKIREDKPIYDCLTSTELEELAGTKVVQKLGKRHIELSDLEVVEKERKVRRKYVPNEIKPVESKSEILTGYEFCVLSGYEDWRKDDVEVAIREHGGSVVLVERNATLCILAGDDHPRVNICKQQNAKCDVVKLEWLRKIVNTGKFAAYTPFDLLHTCRKTRDRFLGEYDKYGDSYTVKITVDDVPKIMESVKESKDYAYLAQFEIDNLKQEMGVENSLNVFEKSVAHFHSDQSDYKLYDGDNNFCIEKTMFKLLGGSISEILNESVTIVVIEEGSSKVQEIKQYLNYIDNKDAKIVNKDYICSKFSEVFNA</sequence>
<dbReference type="InterPro" id="IPR012310">
    <property type="entry name" value="DNA_ligase_ATP-dep_cent"/>
</dbReference>
<comment type="cofactor">
    <cofactor evidence="1">
        <name>Mg(2+)</name>
        <dbReference type="ChEBI" id="CHEBI:18420"/>
    </cofactor>
</comment>
<dbReference type="FunCoup" id="A0A5N4AHU4">
    <property type="interactions" value="910"/>
</dbReference>
<dbReference type="Pfam" id="PF11411">
    <property type="entry name" value="DNA_ligase_IV"/>
    <property type="match status" value="1"/>
</dbReference>
<dbReference type="InterPro" id="IPR036420">
    <property type="entry name" value="BRCT_dom_sf"/>
</dbReference>
<keyword evidence="14" id="KW-0234">DNA repair</keyword>
<dbReference type="SUPFAM" id="SSF56091">
    <property type="entry name" value="DNA ligase/mRNA capping enzyme, catalytic domain"/>
    <property type="match status" value="1"/>
</dbReference>
<proteinExistence type="inferred from homology"/>
<dbReference type="NCBIfam" id="TIGR00574">
    <property type="entry name" value="dnl1"/>
    <property type="match status" value="1"/>
</dbReference>
<keyword evidence="9" id="KW-0547">Nucleotide-binding</keyword>
<dbReference type="GO" id="GO:0005524">
    <property type="term" value="F:ATP binding"/>
    <property type="evidence" value="ECO:0007669"/>
    <property type="project" value="UniProtKB-KW"/>
</dbReference>
<evidence type="ECO:0000256" key="12">
    <source>
        <dbReference type="ARBA" id="ARBA00022842"/>
    </source>
</evidence>
<dbReference type="InterPro" id="IPR000977">
    <property type="entry name" value="DNA_ligase_ATP-dep"/>
</dbReference>
<evidence type="ECO:0000256" key="14">
    <source>
        <dbReference type="ARBA" id="ARBA00023204"/>
    </source>
</evidence>
<dbReference type="Gene3D" id="3.40.50.10190">
    <property type="entry name" value="BRCT domain"/>
    <property type="match status" value="1"/>
</dbReference>
<evidence type="ECO:0000256" key="18">
    <source>
        <dbReference type="ARBA" id="ARBA00034003"/>
    </source>
</evidence>
<keyword evidence="10" id="KW-0227">DNA damage</keyword>
<evidence type="ECO:0000313" key="23">
    <source>
        <dbReference type="Proteomes" id="UP000327044"/>
    </source>
</evidence>
<dbReference type="GO" id="GO:0071897">
    <property type="term" value="P:DNA biosynthetic process"/>
    <property type="evidence" value="ECO:0007669"/>
    <property type="project" value="InterPro"/>
</dbReference>
<dbReference type="GO" id="GO:0032807">
    <property type="term" value="C:DNA ligase IV complex"/>
    <property type="evidence" value="ECO:0007669"/>
    <property type="project" value="TreeGrafter"/>
</dbReference>
<comment type="similarity">
    <text evidence="3 19">Belongs to the ATP-dependent DNA ligase family.</text>
</comment>
<dbReference type="InterPro" id="IPR012340">
    <property type="entry name" value="NA-bd_OB-fold"/>
</dbReference>
<dbReference type="PANTHER" id="PTHR45997">
    <property type="entry name" value="DNA LIGASE 4"/>
    <property type="match status" value="1"/>
</dbReference>
<dbReference type="GO" id="GO:0006303">
    <property type="term" value="P:double-strand break repair via nonhomologous end joining"/>
    <property type="evidence" value="ECO:0007669"/>
    <property type="project" value="TreeGrafter"/>
</dbReference>